<sequence>MHADRFERARTDLGSGARKAREDGPAAQARILVQEAASHKEPPSPYDWRQHTRAPVTYDKTRHRPSSSNSSCLEVLAVPCATVSGQVSEMPACLSRRAVVADCAQDPGCRRALGPISPPGLGSLSDSEGDM</sequence>
<comment type="caution">
    <text evidence="2">The sequence shown here is derived from an EMBL/GenBank/DDBJ whole genome shotgun (WGS) entry which is preliminary data.</text>
</comment>
<gene>
    <name evidence="2" type="ORF">mRhiFer1_009353</name>
</gene>
<evidence type="ECO:0000256" key="1">
    <source>
        <dbReference type="SAM" id="MobiDB-lite"/>
    </source>
</evidence>
<reference evidence="2 3" key="1">
    <citation type="journal article" date="2020" name="Nature">
        <title>Six reference-quality genomes reveal evolution of bat adaptations.</title>
        <authorList>
            <person name="Jebb D."/>
            <person name="Huang Z."/>
            <person name="Pippel M."/>
            <person name="Hughes G.M."/>
            <person name="Lavrichenko K."/>
            <person name="Devanna P."/>
            <person name="Winkler S."/>
            <person name="Jermiin L.S."/>
            <person name="Skirmuntt E.C."/>
            <person name="Katzourakis A."/>
            <person name="Burkitt-Gray L."/>
            <person name="Ray D.A."/>
            <person name="Sullivan K.A.M."/>
            <person name="Roscito J.G."/>
            <person name="Kirilenko B.M."/>
            <person name="Davalos L.M."/>
            <person name="Corthals A.P."/>
            <person name="Power M.L."/>
            <person name="Jones G."/>
            <person name="Ransome R.D."/>
            <person name="Dechmann D.K.N."/>
            <person name="Locatelli A.G."/>
            <person name="Puechmaille S.J."/>
            <person name="Fedrigo O."/>
            <person name="Jarvis E.D."/>
            <person name="Hiller M."/>
            <person name="Vernes S.C."/>
            <person name="Myers E.W."/>
            <person name="Teeling E.C."/>
        </authorList>
    </citation>
    <scope>NUCLEOTIDE SEQUENCE [LARGE SCALE GENOMIC DNA]</scope>
    <source>
        <strain evidence="2">MRhiFer1</strain>
        <tissue evidence="2">Lung</tissue>
    </source>
</reference>
<dbReference type="Proteomes" id="UP000585614">
    <property type="component" value="Unassembled WGS sequence"/>
</dbReference>
<organism evidence="2 3">
    <name type="scientific">Rhinolophus ferrumequinum</name>
    <name type="common">Greater horseshoe bat</name>
    <dbReference type="NCBI Taxonomy" id="59479"/>
    <lineage>
        <taxon>Eukaryota</taxon>
        <taxon>Metazoa</taxon>
        <taxon>Chordata</taxon>
        <taxon>Craniata</taxon>
        <taxon>Vertebrata</taxon>
        <taxon>Euteleostomi</taxon>
        <taxon>Mammalia</taxon>
        <taxon>Eutheria</taxon>
        <taxon>Laurasiatheria</taxon>
        <taxon>Chiroptera</taxon>
        <taxon>Yinpterochiroptera</taxon>
        <taxon>Rhinolophoidea</taxon>
        <taxon>Rhinolophidae</taxon>
        <taxon>Rhinolophinae</taxon>
        <taxon>Rhinolophus</taxon>
    </lineage>
</organism>
<protein>
    <submittedName>
        <fullName evidence="2">Uncharacterized protein</fullName>
    </submittedName>
</protein>
<feature type="region of interest" description="Disordered" evidence="1">
    <location>
        <begin position="1"/>
        <end position="69"/>
    </location>
</feature>
<evidence type="ECO:0000313" key="2">
    <source>
        <dbReference type="EMBL" id="KAF6278064.1"/>
    </source>
</evidence>
<evidence type="ECO:0000313" key="3">
    <source>
        <dbReference type="Proteomes" id="UP000585614"/>
    </source>
</evidence>
<dbReference type="AlphaFoldDB" id="A0A7J7RQ82"/>
<proteinExistence type="predicted"/>
<feature type="region of interest" description="Disordered" evidence="1">
    <location>
        <begin position="109"/>
        <end position="131"/>
    </location>
</feature>
<accession>A0A7J7RQ82</accession>
<dbReference type="EMBL" id="JACAGC010000025">
    <property type="protein sequence ID" value="KAF6278064.1"/>
    <property type="molecule type" value="Genomic_DNA"/>
</dbReference>
<name>A0A7J7RQ82_RHIFE</name>
<feature type="compositionally biased region" description="Basic and acidic residues" evidence="1">
    <location>
        <begin position="1"/>
        <end position="11"/>
    </location>
</feature>